<dbReference type="PROSITE" id="PS51986">
    <property type="entry name" value="GS_BETA_GRASP"/>
    <property type="match status" value="1"/>
</dbReference>
<dbReference type="InterPro" id="IPR050292">
    <property type="entry name" value="Glutamine_Synthetase"/>
</dbReference>
<keyword evidence="15" id="KW-1185">Reference proteome</keyword>
<dbReference type="SMART" id="SM01230">
    <property type="entry name" value="Gln-synt_C"/>
    <property type="match status" value="1"/>
</dbReference>
<dbReference type="EC" id="6.3.1.2" evidence="3 11"/>
<dbReference type="PANTHER" id="PTHR20852:SF57">
    <property type="entry name" value="GLUTAMINE SYNTHETASE 2 CYTOPLASMIC"/>
    <property type="match status" value="1"/>
</dbReference>
<evidence type="ECO:0000259" key="12">
    <source>
        <dbReference type="PROSITE" id="PS51986"/>
    </source>
</evidence>
<dbReference type="FunFam" id="3.10.20.70:FF:000004">
    <property type="entry name" value="Glutamine synthetase"/>
    <property type="match status" value="1"/>
</dbReference>
<dbReference type="SUPFAM" id="SSF55931">
    <property type="entry name" value="Glutamine synthetase/guanido kinase"/>
    <property type="match status" value="1"/>
</dbReference>
<dbReference type="Proteomes" id="UP001461498">
    <property type="component" value="Unassembled WGS sequence"/>
</dbReference>
<dbReference type="PROSITE" id="PS00180">
    <property type="entry name" value="GLNA_1"/>
    <property type="match status" value="1"/>
</dbReference>
<evidence type="ECO:0000256" key="8">
    <source>
        <dbReference type="ARBA" id="ARBA00049436"/>
    </source>
</evidence>
<evidence type="ECO:0000256" key="9">
    <source>
        <dbReference type="PROSITE-ProRule" id="PRU01330"/>
    </source>
</evidence>
<dbReference type="FunFam" id="3.30.590.10:FF:000011">
    <property type="entry name" value="Glutamine synthetase"/>
    <property type="match status" value="1"/>
</dbReference>
<dbReference type="GO" id="GO:0005524">
    <property type="term" value="F:ATP binding"/>
    <property type="evidence" value="ECO:0007669"/>
    <property type="project" value="UniProtKB-KW"/>
</dbReference>
<keyword evidence="6 11" id="KW-0547">Nucleotide-binding</keyword>
<feature type="domain" description="GS catalytic" evidence="13">
    <location>
        <begin position="141"/>
        <end position="390"/>
    </location>
</feature>
<dbReference type="InterPro" id="IPR008147">
    <property type="entry name" value="Gln_synt_N"/>
</dbReference>
<name>A0AAW1CNT1_9HEMI</name>
<dbReference type="InterPro" id="IPR036651">
    <property type="entry name" value="Gln_synt_N_sf"/>
</dbReference>
<dbReference type="InterPro" id="IPR027302">
    <property type="entry name" value="Gln_synth_N_conserv_site"/>
</dbReference>
<keyword evidence="5 11" id="KW-0436">Ligase</keyword>
<sequence length="390" mass="44126">MHAIRSGLSSFRKTGAQTCLLIKRSTALKHSPNHVMNKTVVERFSKIPWPKERILAMYVWIDGTGENVRAKTRTLDFIPKCAEECPIWSYDGSSTYQSTGENSDMFLIPVAMYNDPFRLGNNKLVLCETYDHKKEPSATNHRYCCKEAVDSVEDQDPWFGIEQEYTLLDMDGRPFGWPQNGYPAPQGPYYCGVGADKQWGRNILEAHYRACLYSGLNITGTNAEVMPSQWEFQIGTNKGISCADELWMARFLLCRIAEEFGVVVTLDPKPLPDWNGAGAHCNFSTKPMREEGGLKVIEEAIEKLRKNHKKHIEAYDPKGGKDNERRLTGLHETSSIHDFSSGIANRGTSIRITRQTAEAKKGYLEDRRPASNCDPYSVIEVLIRTICLNE</sequence>
<evidence type="ECO:0000256" key="7">
    <source>
        <dbReference type="ARBA" id="ARBA00022840"/>
    </source>
</evidence>
<evidence type="ECO:0000256" key="10">
    <source>
        <dbReference type="RuleBase" id="RU000384"/>
    </source>
</evidence>
<comment type="catalytic activity">
    <reaction evidence="8 11">
        <text>L-glutamate + NH4(+) + ATP = L-glutamine + ADP + phosphate + H(+)</text>
        <dbReference type="Rhea" id="RHEA:16169"/>
        <dbReference type="ChEBI" id="CHEBI:15378"/>
        <dbReference type="ChEBI" id="CHEBI:28938"/>
        <dbReference type="ChEBI" id="CHEBI:29985"/>
        <dbReference type="ChEBI" id="CHEBI:30616"/>
        <dbReference type="ChEBI" id="CHEBI:43474"/>
        <dbReference type="ChEBI" id="CHEBI:58359"/>
        <dbReference type="ChEBI" id="CHEBI:456216"/>
        <dbReference type="EC" id="6.3.1.2"/>
    </reaction>
</comment>
<evidence type="ECO:0000259" key="13">
    <source>
        <dbReference type="PROSITE" id="PS51987"/>
    </source>
</evidence>
<dbReference type="GO" id="GO:0006542">
    <property type="term" value="P:glutamine biosynthetic process"/>
    <property type="evidence" value="ECO:0007669"/>
    <property type="project" value="InterPro"/>
</dbReference>
<protein>
    <recommendedName>
        <fullName evidence="3 11">Glutamine synthetase</fullName>
        <ecNumber evidence="3 11">6.3.1.2</ecNumber>
    </recommendedName>
</protein>
<dbReference type="AlphaFoldDB" id="A0AAW1CNT1"/>
<evidence type="ECO:0000256" key="4">
    <source>
        <dbReference type="ARBA" id="ARBA00022490"/>
    </source>
</evidence>
<dbReference type="InterPro" id="IPR027303">
    <property type="entry name" value="Gln_synth_gly_rich_site"/>
</dbReference>
<dbReference type="PANTHER" id="PTHR20852">
    <property type="entry name" value="GLUTAMINE SYNTHETASE"/>
    <property type="match status" value="1"/>
</dbReference>
<evidence type="ECO:0000256" key="3">
    <source>
        <dbReference type="ARBA" id="ARBA00012937"/>
    </source>
</evidence>
<dbReference type="PROSITE" id="PS51987">
    <property type="entry name" value="GS_CATALYTIC"/>
    <property type="match status" value="1"/>
</dbReference>
<evidence type="ECO:0000256" key="5">
    <source>
        <dbReference type="ARBA" id="ARBA00022598"/>
    </source>
</evidence>
<evidence type="ECO:0000256" key="6">
    <source>
        <dbReference type="ARBA" id="ARBA00022741"/>
    </source>
</evidence>
<keyword evidence="4" id="KW-0963">Cytoplasm</keyword>
<evidence type="ECO:0000256" key="11">
    <source>
        <dbReference type="RuleBase" id="RU004356"/>
    </source>
</evidence>
<dbReference type="EMBL" id="JAPXFL010000011">
    <property type="protein sequence ID" value="KAK9499389.1"/>
    <property type="molecule type" value="Genomic_DNA"/>
</dbReference>
<dbReference type="Pfam" id="PF00120">
    <property type="entry name" value="Gln-synt_C"/>
    <property type="match status" value="1"/>
</dbReference>
<evidence type="ECO:0000256" key="2">
    <source>
        <dbReference type="ARBA" id="ARBA00009897"/>
    </source>
</evidence>
<evidence type="ECO:0000313" key="15">
    <source>
        <dbReference type="Proteomes" id="UP001461498"/>
    </source>
</evidence>
<accession>A0AAW1CNT1</accession>
<dbReference type="EMBL" id="JAPXFL010000011">
    <property type="protein sequence ID" value="KAK9499388.1"/>
    <property type="molecule type" value="Genomic_DNA"/>
</dbReference>
<dbReference type="GO" id="GO:0004356">
    <property type="term" value="F:glutamine synthetase activity"/>
    <property type="evidence" value="ECO:0007669"/>
    <property type="project" value="UniProtKB-EC"/>
</dbReference>
<evidence type="ECO:0000313" key="14">
    <source>
        <dbReference type="EMBL" id="KAK9499388.1"/>
    </source>
</evidence>
<dbReference type="InterPro" id="IPR014746">
    <property type="entry name" value="Gln_synth/guanido_kin_cat_dom"/>
</dbReference>
<dbReference type="PROSITE" id="PS00181">
    <property type="entry name" value="GLNA_ATP"/>
    <property type="match status" value="1"/>
</dbReference>
<proteinExistence type="inferred from homology"/>
<evidence type="ECO:0000256" key="1">
    <source>
        <dbReference type="ARBA" id="ARBA00004496"/>
    </source>
</evidence>
<feature type="domain" description="GS beta-grasp" evidence="12">
    <location>
        <begin position="52"/>
        <end position="134"/>
    </location>
</feature>
<dbReference type="GO" id="GO:0005737">
    <property type="term" value="C:cytoplasm"/>
    <property type="evidence" value="ECO:0007669"/>
    <property type="project" value="UniProtKB-SubCell"/>
</dbReference>
<dbReference type="Gene3D" id="3.30.590.10">
    <property type="entry name" value="Glutamine synthetase/guanido kinase, catalytic domain"/>
    <property type="match status" value="1"/>
</dbReference>
<keyword evidence="7 11" id="KW-0067">ATP-binding</keyword>
<comment type="subcellular location">
    <subcellularLocation>
        <location evidence="1">Cytoplasm</location>
    </subcellularLocation>
</comment>
<organism evidence="14 15">
    <name type="scientific">Rhynocoris fuscipes</name>
    <dbReference type="NCBI Taxonomy" id="488301"/>
    <lineage>
        <taxon>Eukaryota</taxon>
        <taxon>Metazoa</taxon>
        <taxon>Ecdysozoa</taxon>
        <taxon>Arthropoda</taxon>
        <taxon>Hexapoda</taxon>
        <taxon>Insecta</taxon>
        <taxon>Pterygota</taxon>
        <taxon>Neoptera</taxon>
        <taxon>Paraneoptera</taxon>
        <taxon>Hemiptera</taxon>
        <taxon>Heteroptera</taxon>
        <taxon>Panheteroptera</taxon>
        <taxon>Cimicomorpha</taxon>
        <taxon>Reduviidae</taxon>
        <taxon>Harpactorinae</taxon>
        <taxon>Harpactorini</taxon>
        <taxon>Rhynocoris</taxon>
    </lineage>
</organism>
<dbReference type="Gene3D" id="3.10.20.70">
    <property type="entry name" value="Glutamine synthetase, N-terminal domain"/>
    <property type="match status" value="1"/>
</dbReference>
<gene>
    <name evidence="14" type="ORF">O3M35_002434</name>
</gene>
<dbReference type="SUPFAM" id="SSF54368">
    <property type="entry name" value="Glutamine synthetase, N-terminal domain"/>
    <property type="match status" value="1"/>
</dbReference>
<dbReference type="Pfam" id="PF03951">
    <property type="entry name" value="Gln-synt_N"/>
    <property type="match status" value="1"/>
</dbReference>
<reference evidence="14 15" key="1">
    <citation type="submission" date="2022-12" db="EMBL/GenBank/DDBJ databases">
        <title>Chromosome-level genome assembly of true bugs.</title>
        <authorList>
            <person name="Ma L."/>
            <person name="Li H."/>
        </authorList>
    </citation>
    <scope>NUCLEOTIDE SEQUENCE [LARGE SCALE GENOMIC DNA]</scope>
    <source>
        <strain evidence="14">Lab_2022b</strain>
    </source>
</reference>
<comment type="similarity">
    <text evidence="2 9 10">Belongs to the glutamine synthetase family.</text>
</comment>
<comment type="caution">
    <text evidence="14">The sequence shown here is derived from an EMBL/GenBank/DDBJ whole genome shotgun (WGS) entry which is preliminary data.</text>
</comment>
<dbReference type="InterPro" id="IPR008146">
    <property type="entry name" value="Gln_synth_cat_dom"/>
</dbReference>